<dbReference type="AlphaFoldDB" id="A0A848H423"/>
<gene>
    <name evidence="2" type="ORF">HHL11_15995</name>
</gene>
<keyword evidence="3" id="KW-1185">Reference proteome</keyword>
<keyword evidence="1" id="KW-0732">Signal</keyword>
<dbReference type="InterPro" id="IPR006311">
    <property type="entry name" value="TAT_signal"/>
</dbReference>
<evidence type="ECO:0000256" key="1">
    <source>
        <dbReference type="SAM" id="SignalP"/>
    </source>
</evidence>
<dbReference type="EMBL" id="JABBFX010000001">
    <property type="protein sequence ID" value="NML45257.1"/>
    <property type="molecule type" value="Genomic_DNA"/>
</dbReference>
<organism evidence="2 3">
    <name type="scientific">Ramlibacter agri</name>
    <dbReference type="NCBI Taxonomy" id="2728837"/>
    <lineage>
        <taxon>Bacteria</taxon>
        <taxon>Pseudomonadati</taxon>
        <taxon>Pseudomonadota</taxon>
        <taxon>Betaproteobacteria</taxon>
        <taxon>Burkholderiales</taxon>
        <taxon>Comamonadaceae</taxon>
        <taxon>Ramlibacter</taxon>
    </lineage>
</organism>
<dbReference type="PROSITE" id="PS51318">
    <property type="entry name" value="TAT"/>
    <property type="match status" value="1"/>
</dbReference>
<feature type="signal peptide" evidence="1">
    <location>
        <begin position="1"/>
        <end position="25"/>
    </location>
</feature>
<dbReference type="RefSeq" id="WP_169419340.1">
    <property type="nucleotide sequence ID" value="NZ_JABBFX010000001.1"/>
</dbReference>
<evidence type="ECO:0000313" key="3">
    <source>
        <dbReference type="Proteomes" id="UP000541185"/>
    </source>
</evidence>
<feature type="chain" id="PRO_5032303597" description="DUF5666 domain-containing protein" evidence="1">
    <location>
        <begin position="26"/>
        <end position="203"/>
    </location>
</feature>
<evidence type="ECO:0008006" key="4">
    <source>
        <dbReference type="Google" id="ProtNLM"/>
    </source>
</evidence>
<proteinExistence type="predicted"/>
<reference evidence="2 3" key="1">
    <citation type="submission" date="2020-04" db="EMBL/GenBank/DDBJ databases">
        <title>Ramlibacter sp. G-1-2-2 isolated from soil.</title>
        <authorList>
            <person name="Dahal R.H."/>
        </authorList>
    </citation>
    <scope>NUCLEOTIDE SEQUENCE [LARGE SCALE GENOMIC DNA]</scope>
    <source>
        <strain evidence="2 3">G-1-2-2</strain>
    </source>
</reference>
<protein>
    <recommendedName>
        <fullName evidence="4">DUF5666 domain-containing protein</fullName>
    </recommendedName>
</protein>
<accession>A0A848H423</accession>
<dbReference type="Proteomes" id="UP000541185">
    <property type="component" value="Unassembled WGS sequence"/>
</dbReference>
<comment type="caution">
    <text evidence="2">The sequence shown here is derived from an EMBL/GenBank/DDBJ whole genome shotgun (WGS) entry which is preliminary data.</text>
</comment>
<name>A0A848H423_9BURK</name>
<sequence>MERSRRVLVRGAAVLLLALPLASLAQPASVRLRGTIDAITADHVTLRQRNGDRVELALAPNATVTEVYPVTLADVKQGSFVGVGAMPQSDGTQRAIAVTLFPEAMRGTGEGFRPFDFMPSSTMTNATVSEVAVAPDGQRLQLTYKDGAKTIVVPPGTPIVSLKPADRSLLVQGAVISVTAQEVNGVPTATRFSAGRNGFAPPY</sequence>
<evidence type="ECO:0000313" key="2">
    <source>
        <dbReference type="EMBL" id="NML45257.1"/>
    </source>
</evidence>